<dbReference type="InterPro" id="IPR036397">
    <property type="entry name" value="RNaseH_sf"/>
</dbReference>
<keyword evidence="3 6" id="KW-0378">Hydrolase</keyword>
<accession>A0A1G1KQP1</accession>
<evidence type="ECO:0000313" key="9">
    <source>
        <dbReference type="Proteomes" id="UP000178187"/>
    </source>
</evidence>
<proteinExistence type="inferred from homology"/>
<protein>
    <recommendedName>
        <fullName evidence="5 6">Oligoribonuclease</fullName>
        <ecNumber evidence="6">3.1.-.-</ecNumber>
    </recommendedName>
</protein>
<dbReference type="AlphaFoldDB" id="A0A1G1KQP1"/>
<dbReference type="FunFam" id="3.30.420.10:FF:000003">
    <property type="entry name" value="Oligoribonuclease"/>
    <property type="match status" value="1"/>
</dbReference>
<dbReference type="GO" id="GO:0006259">
    <property type="term" value="P:DNA metabolic process"/>
    <property type="evidence" value="ECO:0007669"/>
    <property type="project" value="UniProtKB-ARBA"/>
</dbReference>
<reference evidence="8 9" key="1">
    <citation type="journal article" date="2016" name="Nat. Commun.">
        <title>Thousands of microbial genomes shed light on interconnected biogeochemical processes in an aquifer system.</title>
        <authorList>
            <person name="Anantharaman K."/>
            <person name="Brown C.T."/>
            <person name="Hug L.A."/>
            <person name="Sharon I."/>
            <person name="Castelle C.J."/>
            <person name="Probst A.J."/>
            <person name="Thomas B.C."/>
            <person name="Singh A."/>
            <person name="Wilkins M.J."/>
            <person name="Karaoz U."/>
            <person name="Brodie E.L."/>
            <person name="Williams K.H."/>
            <person name="Hubbard S.S."/>
            <person name="Banfield J.F."/>
        </authorList>
    </citation>
    <scope>NUCLEOTIDE SEQUENCE [LARGE SCALE GENOMIC DNA]</scope>
</reference>
<dbReference type="Proteomes" id="UP000178187">
    <property type="component" value="Unassembled WGS sequence"/>
</dbReference>
<comment type="subcellular location">
    <subcellularLocation>
        <location evidence="6">Cytoplasm</location>
    </subcellularLocation>
</comment>
<organism evidence="8 9">
    <name type="scientific">Candidatus Danuiimicrobium aquiferis</name>
    <dbReference type="NCBI Taxonomy" id="1801832"/>
    <lineage>
        <taxon>Bacteria</taxon>
        <taxon>Pseudomonadati</taxon>
        <taxon>Candidatus Omnitrophota</taxon>
        <taxon>Candidatus Danuiimicrobium</taxon>
    </lineage>
</organism>
<dbReference type="SUPFAM" id="SSF53098">
    <property type="entry name" value="Ribonuclease H-like"/>
    <property type="match status" value="1"/>
</dbReference>
<dbReference type="PANTHER" id="PTHR11046">
    <property type="entry name" value="OLIGORIBONUCLEASE, MITOCHONDRIAL"/>
    <property type="match status" value="1"/>
</dbReference>
<evidence type="ECO:0000259" key="7">
    <source>
        <dbReference type="SMART" id="SM00479"/>
    </source>
</evidence>
<dbReference type="CDD" id="cd06135">
    <property type="entry name" value="Orn"/>
    <property type="match status" value="1"/>
</dbReference>
<dbReference type="InterPro" id="IPR022894">
    <property type="entry name" value="Oligoribonuclease"/>
</dbReference>
<sequence>MVSKRRKDNMIWIDMEMTGLFPEKHHIIEMATIVTDKDLSILAEGPHIAIYQPPKILADMDSWNRKQHGKSGLIDLIQESKIGLAKAEDLTLQFLKKYCYFHESPLCGNAVHHDRRFIKKYMHRLDRFLHYRHVDVSTVKILVKNWYPKIKKRHSKKDAHRALDDIRESIEELKFYRKHYFV</sequence>
<name>A0A1G1KQP1_9BACT</name>
<dbReference type="EC" id="3.1.-.-" evidence="6"/>
<evidence type="ECO:0000313" key="8">
    <source>
        <dbReference type="EMBL" id="OGW95237.1"/>
    </source>
</evidence>
<comment type="caution">
    <text evidence="8">The sequence shown here is derived from an EMBL/GenBank/DDBJ whole genome shotgun (WGS) entry which is preliminary data.</text>
</comment>
<dbReference type="EMBL" id="MHFR01000068">
    <property type="protein sequence ID" value="OGW95237.1"/>
    <property type="molecule type" value="Genomic_DNA"/>
</dbReference>
<dbReference type="HAMAP" id="MF_00045">
    <property type="entry name" value="Oligoribonuclease"/>
    <property type="match status" value="1"/>
</dbReference>
<comment type="similarity">
    <text evidence="1 6">Belongs to the oligoribonuclease family.</text>
</comment>
<dbReference type="Pfam" id="PF00929">
    <property type="entry name" value="RNase_T"/>
    <property type="match status" value="1"/>
</dbReference>
<keyword evidence="2 6" id="KW-0540">Nuclease</keyword>
<evidence type="ECO:0000256" key="6">
    <source>
        <dbReference type="HAMAP-Rule" id="MF_00045"/>
    </source>
</evidence>
<dbReference type="GO" id="GO:0005737">
    <property type="term" value="C:cytoplasm"/>
    <property type="evidence" value="ECO:0007669"/>
    <property type="project" value="UniProtKB-SubCell"/>
</dbReference>
<evidence type="ECO:0000256" key="5">
    <source>
        <dbReference type="ARBA" id="ARBA00070964"/>
    </source>
</evidence>
<dbReference type="NCBIfam" id="NF003765">
    <property type="entry name" value="PRK05359.1"/>
    <property type="match status" value="1"/>
</dbReference>
<comment type="function">
    <text evidence="6">3'-to-5' exoribonuclease specific for small oligoribonucleotides.</text>
</comment>
<keyword evidence="4 6" id="KW-0269">Exonuclease</keyword>
<dbReference type="InterPro" id="IPR012337">
    <property type="entry name" value="RNaseH-like_sf"/>
</dbReference>
<dbReference type="GO" id="GO:0000175">
    <property type="term" value="F:3'-5'-RNA exonuclease activity"/>
    <property type="evidence" value="ECO:0007669"/>
    <property type="project" value="InterPro"/>
</dbReference>
<dbReference type="GO" id="GO:0003676">
    <property type="term" value="F:nucleic acid binding"/>
    <property type="evidence" value="ECO:0007669"/>
    <property type="project" value="InterPro"/>
</dbReference>
<gene>
    <name evidence="6" type="primary">orn</name>
    <name evidence="8" type="ORF">A3G33_04720</name>
</gene>
<feature type="active site" evidence="6">
    <location>
        <position position="131"/>
    </location>
</feature>
<evidence type="ECO:0000256" key="2">
    <source>
        <dbReference type="ARBA" id="ARBA00022722"/>
    </source>
</evidence>
<dbReference type="PANTHER" id="PTHR11046:SF0">
    <property type="entry name" value="OLIGORIBONUCLEASE, MITOCHONDRIAL"/>
    <property type="match status" value="1"/>
</dbReference>
<keyword evidence="6" id="KW-0963">Cytoplasm</keyword>
<feature type="domain" description="Exonuclease" evidence="7">
    <location>
        <begin position="9"/>
        <end position="182"/>
    </location>
</feature>
<dbReference type="SMART" id="SM00479">
    <property type="entry name" value="EXOIII"/>
    <property type="match status" value="1"/>
</dbReference>
<evidence type="ECO:0000256" key="1">
    <source>
        <dbReference type="ARBA" id="ARBA00009921"/>
    </source>
</evidence>
<dbReference type="Gene3D" id="3.30.420.10">
    <property type="entry name" value="Ribonuclease H-like superfamily/Ribonuclease H"/>
    <property type="match status" value="1"/>
</dbReference>
<evidence type="ECO:0000256" key="4">
    <source>
        <dbReference type="ARBA" id="ARBA00022839"/>
    </source>
</evidence>
<dbReference type="InterPro" id="IPR013520">
    <property type="entry name" value="Ribonucl_H"/>
</dbReference>
<evidence type="ECO:0000256" key="3">
    <source>
        <dbReference type="ARBA" id="ARBA00022801"/>
    </source>
</evidence>